<dbReference type="PANTHER" id="PTHR13341">
    <property type="entry name" value="MIR-INTERACTING SAPOSIN-LIKE PROTEIN"/>
    <property type="match status" value="1"/>
</dbReference>
<feature type="domain" description="DUF3456" evidence="2">
    <location>
        <begin position="75"/>
        <end position="223"/>
    </location>
</feature>
<dbReference type="PANTHER" id="PTHR13341:SF2">
    <property type="entry name" value="PROTEIN SEELE"/>
    <property type="match status" value="1"/>
</dbReference>
<sequence length="242" mass="26813">MDTTSTPLIAHIRRPVEQPGQHEELALTDRLCGRWTPTQCTPESEGASSRHIPSQATSGQVAPQAHFAQAVDFDRCSACKAISIEMQGRLEKETPKNHLDMRHRLDKEGKRWGKVIDYRLSELRALTILEGLCGGLSHYRLVDGALSGPNGLQVWQKQQQKADAGLEGRALKAHQQAQNELNHFCDKILEDHEDEITSALQERGSPLLAGAEDLLCHQLTSVCKPQEATGHIQDDAYDDGEL</sequence>
<evidence type="ECO:0000313" key="3">
    <source>
        <dbReference type="EMBL" id="KAK9831692.1"/>
    </source>
</evidence>
<organism evidence="3 4">
    <name type="scientific">Apatococcus lobatus</name>
    <dbReference type="NCBI Taxonomy" id="904363"/>
    <lineage>
        <taxon>Eukaryota</taxon>
        <taxon>Viridiplantae</taxon>
        <taxon>Chlorophyta</taxon>
        <taxon>core chlorophytes</taxon>
        <taxon>Trebouxiophyceae</taxon>
        <taxon>Chlorellales</taxon>
        <taxon>Chlorellaceae</taxon>
        <taxon>Apatococcus</taxon>
    </lineage>
</organism>
<dbReference type="EMBL" id="JALJOS010000013">
    <property type="protein sequence ID" value="KAK9831692.1"/>
    <property type="molecule type" value="Genomic_DNA"/>
</dbReference>
<protein>
    <recommendedName>
        <fullName evidence="2">DUF3456 domain-containing protein</fullName>
    </recommendedName>
</protein>
<accession>A0AAW1REQ5</accession>
<evidence type="ECO:0000313" key="4">
    <source>
        <dbReference type="Proteomes" id="UP001438707"/>
    </source>
</evidence>
<feature type="region of interest" description="Disordered" evidence="1">
    <location>
        <begin position="38"/>
        <end position="59"/>
    </location>
</feature>
<name>A0AAW1REQ5_9CHLO</name>
<keyword evidence="4" id="KW-1185">Reference proteome</keyword>
<reference evidence="3 4" key="1">
    <citation type="journal article" date="2024" name="Nat. Commun.">
        <title>Phylogenomics reveals the evolutionary origins of lichenization in chlorophyte algae.</title>
        <authorList>
            <person name="Puginier C."/>
            <person name="Libourel C."/>
            <person name="Otte J."/>
            <person name="Skaloud P."/>
            <person name="Haon M."/>
            <person name="Grisel S."/>
            <person name="Petersen M."/>
            <person name="Berrin J.G."/>
            <person name="Delaux P.M."/>
            <person name="Dal Grande F."/>
            <person name="Keller J."/>
        </authorList>
    </citation>
    <scope>NUCLEOTIDE SEQUENCE [LARGE SCALE GENOMIC DNA]</scope>
    <source>
        <strain evidence="3 4">SAG 2145</strain>
    </source>
</reference>
<evidence type="ECO:0000256" key="1">
    <source>
        <dbReference type="SAM" id="MobiDB-lite"/>
    </source>
</evidence>
<proteinExistence type="predicted"/>
<dbReference type="Proteomes" id="UP001438707">
    <property type="component" value="Unassembled WGS sequence"/>
</dbReference>
<dbReference type="InterPro" id="IPR042415">
    <property type="entry name" value="CNPY"/>
</dbReference>
<evidence type="ECO:0000259" key="2">
    <source>
        <dbReference type="Pfam" id="PF11938"/>
    </source>
</evidence>
<dbReference type="AlphaFoldDB" id="A0AAW1REQ5"/>
<dbReference type="InterPro" id="IPR021852">
    <property type="entry name" value="DUF3456"/>
</dbReference>
<comment type="caution">
    <text evidence="3">The sequence shown here is derived from an EMBL/GenBank/DDBJ whole genome shotgun (WGS) entry which is preliminary data.</text>
</comment>
<dbReference type="Pfam" id="PF11938">
    <property type="entry name" value="DUF3456"/>
    <property type="match status" value="1"/>
</dbReference>
<gene>
    <name evidence="3" type="ORF">WJX74_006353</name>
</gene>